<name>A0A8J7TN74_9BACT</name>
<evidence type="ECO:0000313" key="2">
    <source>
        <dbReference type="Proteomes" id="UP000664277"/>
    </source>
</evidence>
<protein>
    <submittedName>
        <fullName evidence="1">Uncharacterized protein</fullName>
    </submittedName>
</protein>
<gene>
    <name evidence="1" type="ORF">J0M35_15525</name>
</gene>
<organism evidence="1 2">
    <name type="scientific">Candidatus Obscuribacter phosphatis</name>
    <dbReference type="NCBI Taxonomy" id="1906157"/>
    <lineage>
        <taxon>Bacteria</taxon>
        <taxon>Bacillati</taxon>
        <taxon>Candidatus Melainabacteria</taxon>
        <taxon>Candidatus Obscuribacterales</taxon>
        <taxon>Candidatus Obscuribacteraceae</taxon>
        <taxon>Candidatus Obscuribacter</taxon>
    </lineage>
</organism>
<reference evidence="1" key="1">
    <citation type="submission" date="2021-02" db="EMBL/GenBank/DDBJ databases">
        <title>Genome-Resolved Metagenomics of a Microbial Community Performing Photosynthetic Biological Nutrient Removal.</title>
        <authorList>
            <person name="Mcdaniel E.A."/>
        </authorList>
    </citation>
    <scope>NUCLEOTIDE SEQUENCE</scope>
    <source>
        <strain evidence="1">UWPOB_OBS1</strain>
    </source>
</reference>
<dbReference type="Proteomes" id="UP000664277">
    <property type="component" value="Unassembled WGS sequence"/>
</dbReference>
<accession>A0A8J7TN74</accession>
<sequence length="124" mass="14341">MDKAGLPVIFVYPCRKDTSMQLVLEPPHMGKNWIFFANDLANDKGFVAHEPCYHRIPDSERWTVNMYLREAAEEFGLRQFIFNQCQWEGSTGWEFWTDNKVKIKAVVEKVAERLGLTVDTTALG</sequence>
<dbReference type="EMBL" id="JAFLCK010000024">
    <property type="protein sequence ID" value="MBN8661776.1"/>
    <property type="molecule type" value="Genomic_DNA"/>
</dbReference>
<comment type="caution">
    <text evidence="1">The sequence shown here is derived from an EMBL/GenBank/DDBJ whole genome shotgun (WGS) entry which is preliminary data.</text>
</comment>
<dbReference type="AlphaFoldDB" id="A0A8J7TN74"/>
<evidence type="ECO:0000313" key="1">
    <source>
        <dbReference type="EMBL" id="MBN8661776.1"/>
    </source>
</evidence>
<proteinExistence type="predicted"/>